<protein>
    <recommendedName>
        <fullName evidence="3">1-phosphatidylinositol 4-kinase</fullName>
        <ecNumber evidence="3">2.7.1.67</ecNumber>
    </recommendedName>
</protein>
<dbReference type="PROSITE" id="PS00916">
    <property type="entry name" value="PI3_4_KINASE_2"/>
    <property type="match status" value="1"/>
</dbReference>
<proteinExistence type="inferred from homology"/>
<dbReference type="GO" id="GO:0046854">
    <property type="term" value="P:phosphatidylinositol phosphate biosynthetic process"/>
    <property type="evidence" value="ECO:0007669"/>
    <property type="project" value="InterPro"/>
</dbReference>
<evidence type="ECO:0000256" key="1">
    <source>
        <dbReference type="ARBA" id="ARBA00001686"/>
    </source>
</evidence>
<dbReference type="InterPro" id="IPR021601">
    <property type="entry name" value="Phosphatidylino_kinase_fungi"/>
</dbReference>
<dbReference type="InterPro" id="IPR042236">
    <property type="entry name" value="PI3K_accessory_sf"/>
</dbReference>
<dbReference type="InterPro" id="IPR016024">
    <property type="entry name" value="ARM-type_fold"/>
</dbReference>
<dbReference type="SUPFAM" id="SSF48371">
    <property type="entry name" value="ARM repeat"/>
    <property type="match status" value="1"/>
</dbReference>
<name>A0A4P9Z8S1_9ASCO</name>
<accession>A0A4P9Z8S1</accession>
<dbReference type="OrthoDB" id="10264149at2759"/>
<dbReference type="InterPro" id="IPR015433">
    <property type="entry name" value="PI3/4_kinase"/>
</dbReference>
<comment type="catalytic activity">
    <reaction evidence="1">
        <text>a 1,2-diacyl-sn-glycero-3-phospho-(1D-myo-inositol) + ATP = a 1,2-diacyl-sn-glycero-3-phospho-(1D-myo-inositol 4-phosphate) + ADP + H(+)</text>
        <dbReference type="Rhea" id="RHEA:19877"/>
        <dbReference type="ChEBI" id="CHEBI:15378"/>
        <dbReference type="ChEBI" id="CHEBI:30616"/>
        <dbReference type="ChEBI" id="CHEBI:57880"/>
        <dbReference type="ChEBI" id="CHEBI:58178"/>
        <dbReference type="ChEBI" id="CHEBI:456216"/>
        <dbReference type="EC" id="2.7.1.67"/>
    </reaction>
</comment>
<dbReference type="Gene3D" id="1.10.1070.11">
    <property type="entry name" value="Phosphatidylinositol 3-/4-kinase, catalytic domain"/>
    <property type="match status" value="1"/>
</dbReference>
<keyword evidence="4" id="KW-0808">Transferase</keyword>
<dbReference type="InterPro" id="IPR057754">
    <property type="entry name" value="PI4-kinase_beta/PIK1_cat"/>
</dbReference>
<dbReference type="GO" id="GO:0048015">
    <property type="term" value="P:phosphatidylinositol-mediated signaling"/>
    <property type="evidence" value="ECO:0007669"/>
    <property type="project" value="TreeGrafter"/>
</dbReference>
<evidence type="ECO:0000313" key="9">
    <source>
        <dbReference type="EMBL" id="RKP29083.1"/>
    </source>
</evidence>
<evidence type="ECO:0000313" key="10">
    <source>
        <dbReference type="Proteomes" id="UP000268321"/>
    </source>
</evidence>
<evidence type="ECO:0000256" key="3">
    <source>
        <dbReference type="ARBA" id="ARBA00012169"/>
    </source>
</evidence>
<dbReference type="Gene3D" id="6.10.140.1260">
    <property type="match status" value="1"/>
</dbReference>
<comment type="similarity">
    <text evidence="2">Belongs to the PI3/PI4-kinase family. Type III PI4K subfamily.</text>
</comment>
<dbReference type="PROSITE" id="PS51545">
    <property type="entry name" value="PIK_HELICAL"/>
    <property type="match status" value="1"/>
</dbReference>
<dbReference type="SMART" id="SM00146">
    <property type="entry name" value="PI3Kc"/>
    <property type="match status" value="1"/>
</dbReference>
<dbReference type="AlphaFoldDB" id="A0A4P9Z8S1"/>
<evidence type="ECO:0000256" key="2">
    <source>
        <dbReference type="ARBA" id="ARBA00006209"/>
    </source>
</evidence>
<dbReference type="PANTHER" id="PTHR10048">
    <property type="entry name" value="PHOSPHATIDYLINOSITOL KINASE"/>
    <property type="match status" value="1"/>
</dbReference>
<dbReference type="InterPro" id="IPR018936">
    <property type="entry name" value="PI3/4_kinase_CS"/>
</dbReference>
<dbReference type="Gene3D" id="3.30.1010.10">
    <property type="entry name" value="Phosphatidylinositol 3-kinase Catalytic Subunit, Chain A, domain 4"/>
    <property type="match status" value="1"/>
</dbReference>
<evidence type="ECO:0000259" key="8">
    <source>
        <dbReference type="PROSITE" id="PS51545"/>
    </source>
</evidence>
<reference evidence="10" key="1">
    <citation type="journal article" date="2018" name="Nat. Microbiol.">
        <title>Leveraging single-cell genomics to expand the fungal tree of life.</title>
        <authorList>
            <person name="Ahrendt S.R."/>
            <person name="Quandt C.A."/>
            <person name="Ciobanu D."/>
            <person name="Clum A."/>
            <person name="Salamov A."/>
            <person name="Andreopoulos B."/>
            <person name="Cheng J.F."/>
            <person name="Woyke T."/>
            <person name="Pelin A."/>
            <person name="Henrissat B."/>
            <person name="Reynolds N.K."/>
            <person name="Benny G.L."/>
            <person name="Smith M.E."/>
            <person name="James T.Y."/>
            <person name="Grigoriev I.V."/>
        </authorList>
    </citation>
    <scope>NUCLEOTIDE SEQUENCE [LARGE SCALE GENOMIC DNA]</scope>
    <source>
        <strain evidence="10">Baker2002</strain>
    </source>
</reference>
<evidence type="ECO:0000256" key="6">
    <source>
        <dbReference type="SAM" id="MobiDB-lite"/>
    </source>
</evidence>
<organism evidence="9 10">
    <name type="scientific">Metschnikowia bicuspidata</name>
    <dbReference type="NCBI Taxonomy" id="27322"/>
    <lineage>
        <taxon>Eukaryota</taxon>
        <taxon>Fungi</taxon>
        <taxon>Dikarya</taxon>
        <taxon>Ascomycota</taxon>
        <taxon>Saccharomycotina</taxon>
        <taxon>Pichiomycetes</taxon>
        <taxon>Metschnikowiaceae</taxon>
        <taxon>Metschnikowia</taxon>
    </lineage>
</organism>
<dbReference type="InterPro" id="IPR036940">
    <property type="entry name" value="PI3/4_kinase_cat_sf"/>
</dbReference>
<dbReference type="Gene3D" id="1.25.40.70">
    <property type="entry name" value="Phosphatidylinositol 3-kinase, accessory domain (PIK)"/>
    <property type="match status" value="1"/>
</dbReference>
<evidence type="ECO:0000256" key="4">
    <source>
        <dbReference type="ARBA" id="ARBA00022679"/>
    </source>
</evidence>
<sequence>MNLLSRVNDENFDCLQCIHLISQNSGNIGIHQYLVKKLSTYKYSELEFLIPQLIQVLLCYKTESMALHDLILNLSKQYPHFCLLSFWNLQAYVFELTGQPESYSFHAVRGFINSLQDIMFNRSETNKHLQFRENLHPALMLGAALGATFGVPFINDYVGPIIRSQSRQQKSFLFKLANFQSSLTENLTLKNKGRNHANETGSNKSDGTNLSNATPKRYSESNLESKTRLSNGSLNASLDYEYEYDSDYTGTRSNVRKVLHSKKVNRHARAGNELHKASIFDSSNFPSSEERLTSLSLPDLSSEASLESPSRPNIPIMSWLSSSKLDQHISPIPKNSQVNNTEILKANYFKKEIEFMIALQNVSSALSQVPREARLTSLRAELSIINSSILPSQIDIPQLFPTSSLRNKKFHRILKLNVTEACVLNSAERVPYLLFIEYLSDDMDFDPNTDQNKGILSEWNSTDLKPSSKQALNVQAQTDSVTDLVEETDLADISAISLSIKLHPMTLDNGEGLISDESSMGERLYDPNIRPRHPAKTMSSNLKAKDLSSQIRIAAVMLKQLEKYGQANSEQSAAIRSRIVKSMKELQDQFETIDYEKLREISGNQNEQDAGERKLENDFKIGEDWSKKKERIRKTSIYGHLPHWDLCSVIVKNGDDLQQEALACQLITSISNIWKSDRIGVWTKDMKMVVTSHNSGLVETINNALSIHSIKKSMTEFNLKHDSADEGVVVSIKDYFTRVYGDESTVRYRRAQENFARSLAAYSIICYVLQIKDRHNGNIMLDNEGHIMHIDFGFILSNSPGSVGFEAAPFKLTTEYVEVLGGIDSKFYKLFVSLCEECFLSLRKHCEQLANLVDLMQKDSSLPCFKSGNQTSVLLKQRLQLEMSDEECRNFVEVNLIGKSLGSMYTRLYDQFQLLTQGIYT</sequence>
<evidence type="ECO:0000259" key="7">
    <source>
        <dbReference type="PROSITE" id="PS50290"/>
    </source>
</evidence>
<dbReference type="Proteomes" id="UP000268321">
    <property type="component" value="Unassembled WGS sequence"/>
</dbReference>
<dbReference type="InterPro" id="IPR011009">
    <property type="entry name" value="Kinase-like_dom_sf"/>
</dbReference>
<dbReference type="GO" id="GO:0004430">
    <property type="term" value="F:1-phosphatidylinositol 4-kinase activity"/>
    <property type="evidence" value="ECO:0007669"/>
    <property type="project" value="UniProtKB-EC"/>
</dbReference>
<dbReference type="PANTHER" id="PTHR10048:SF22">
    <property type="entry name" value="PHOSPHATIDYLINOSITOL 4-KINASE BETA"/>
    <property type="match status" value="1"/>
</dbReference>
<dbReference type="GO" id="GO:0005737">
    <property type="term" value="C:cytoplasm"/>
    <property type="evidence" value="ECO:0007669"/>
    <property type="project" value="TreeGrafter"/>
</dbReference>
<dbReference type="SUPFAM" id="SSF56112">
    <property type="entry name" value="Protein kinase-like (PK-like)"/>
    <property type="match status" value="1"/>
</dbReference>
<feature type="domain" description="PIK helical" evidence="8">
    <location>
        <begin position="1"/>
        <end position="114"/>
    </location>
</feature>
<gene>
    <name evidence="9" type="ORF">METBISCDRAFT_19483</name>
</gene>
<feature type="compositionally biased region" description="Basic and acidic residues" evidence="6">
    <location>
        <begin position="217"/>
        <end position="227"/>
    </location>
</feature>
<dbReference type="GO" id="GO:0016020">
    <property type="term" value="C:membrane"/>
    <property type="evidence" value="ECO:0007669"/>
    <property type="project" value="TreeGrafter"/>
</dbReference>
<feature type="region of interest" description="Disordered" evidence="6">
    <location>
        <begin position="188"/>
        <end position="227"/>
    </location>
</feature>
<dbReference type="Pfam" id="PF11522">
    <property type="entry name" value="Pik1"/>
    <property type="match status" value="1"/>
</dbReference>
<feature type="compositionally biased region" description="Polar residues" evidence="6">
    <location>
        <begin position="198"/>
        <end position="216"/>
    </location>
</feature>
<feature type="domain" description="PI3K/PI4K catalytic" evidence="7">
    <location>
        <begin position="626"/>
        <end position="904"/>
    </location>
</feature>
<dbReference type="PROSITE" id="PS50290">
    <property type="entry name" value="PI3_4_KINASE_3"/>
    <property type="match status" value="1"/>
</dbReference>
<dbReference type="InterPro" id="IPR001263">
    <property type="entry name" value="PI3K_accessory_dom"/>
</dbReference>
<dbReference type="Pfam" id="PF00454">
    <property type="entry name" value="PI3_PI4_kinase"/>
    <property type="match status" value="1"/>
</dbReference>
<dbReference type="EC" id="2.7.1.67" evidence="3"/>
<evidence type="ECO:0000256" key="5">
    <source>
        <dbReference type="ARBA" id="ARBA00022777"/>
    </source>
</evidence>
<keyword evidence="10" id="KW-1185">Reference proteome</keyword>
<dbReference type="EMBL" id="ML004512">
    <property type="protein sequence ID" value="RKP29083.1"/>
    <property type="molecule type" value="Genomic_DNA"/>
</dbReference>
<dbReference type="CDD" id="cd05168">
    <property type="entry name" value="PI4Kc_III_beta"/>
    <property type="match status" value="1"/>
</dbReference>
<dbReference type="FunFam" id="1.10.1070.11:FF:000016">
    <property type="entry name" value="PIK1p Phosphatidylinositol 4-kinase"/>
    <property type="match status" value="1"/>
</dbReference>
<dbReference type="InterPro" id="IPR000403">
    <property type="entry name" value="PI3/4_kinase_cat_dom"/>
</dbReference>
<keyword evidence="5 9" id="KW-0418">Kinase</keyword>